<name>A0A8J2RMP8_9CRUS</name>
<feature type="compositionally biased region" description="Polar residues" evidence="1">
    <location>
        <begin position="47"/>
        <end position="61"/>
    </location>
</feature>
<organism evidence="2 3">
    <name type="scientific">Daphnia galeata</name>
    <dbReference type="NCBI Taxonomy" id="27404"/>
    <lineage>
        <taxon>Eukaryota</taxon>
        <taxon>Metazoa</taxon>
        <taxon>Ecdysozoa</taxon>
        <taxon>Arthropoda</taxon>
        <taxon>Crustacea</taxon>
        <taxon>Branchiopoda</taxon>
        <taxon>Diplostraca</taxon>
        <taxon>Cladocera</taxon>
        <taxon>Anomopoda</taxon>
        <taxon>Daphniidae</taxon>
        <taxon>Daphnia</taxon>
    </lineage>
</organism>
<comment type="caution">
    <text evidence="2">The sequence shown here is derived from an EMBL/GenBank/DDBJ whole genome shotgun (WGS) entry which is preliminary data.</text>
</comment>
<sequence>MGLYTIVVVDSPTACVTLSGSSSCSNHRVSSQHTPTPDPLNHHSPRPTKQQQQHTTIPFAT</sequence>
<dbReference type="Proteomes" id="UP000789390">
    <property type="component" value="Unassembled WGS sequence"/>
</dbReference>
<feature type="compositionally biased region" description="Polar residues" evidence="1">
    <location>
        <begin position="20"/>
        <end position="35"/>
    </location>
</feature>
<evidence type="ECO:0000256" key="1">
    <source>
        <dbReference type="SAM" id="MobiDB-lite"/>
    </source>
</evidence>
<evidence type="ECO:0000313" key="3">
    <source>
        <dbReference type="Proteomes" id="UP000789390"/>
    </source>
</evidence>
<accession>A0A8J2RMP8</accession>
<dbReference type="EMBL" id="CAKKLH010000188">
    <property type="protein sequence ID" value="CAH0105446.1"/>
    <property type="molecule type" value="Genomic_DNA"/>
</dbReference>
<evidence type="ECO:0000313" key="2">
    <source>
        <dbReference type="EMBL" id="CAH0105446.1"/>
    </source>
</evidence>
<keyword evidence="3" id="KW-1185">Reference proteome</keyword>
<gene>
    <name evidence="2" type="ORF">DGAL_LOCUS8469</name>
</gene>
<proteinExistence type="predicted"/>
<reference evidence="2" key="1">
    <citation type="submission" date="2021-11" db="EMBL/GenBank/DDBJ databases">
        <authorList>
            <person name="Schell T."/>
        </authorList>
    </citation>
    <scope>NUCLEOTIDE SEQUENCE</scope>
    <source>
        <strain evidence="2">M5</strain>
    </source>
</reference>
<protein>
    <submittedName>
        <fullName evidence="2">Uncharacterized protein</fullName>
    </submittedName>
</protein>
<feature type="region of interest" description="Disordered" evidence="1">
    <location>
        <begin position="20"/>
        <end position="61"/>
    </location>
</feature>
<dbReference type="AlphaFoldDB" id="A0A8J2RMP8"/>